<dbReference type="PANTHER" id="PTHR46766:SF1">
    <property type="entry name" value="GLUTAMINE-RICH PROTEIN 2"/>
    <property type="match status" value="1"/>
</dbReference>
<comment type="similarity">
    <text evidence="1">Belongs to the mycobacterial PPE family.</text>
</comment>
<keyword evidence="5" id="KW-1185">Reference proteome</keyword>
<dbReference type="Proteomes" id="UP000465361">
    <property type="component" value="Unassembled WGS sequence"/>
</dbReference>
<dbReference type="AlphaFoldDB" id="A0A7I9XYL1"/>
<evidence type="ECO:0000256" key="1">
    <source>
        <dbReference type="ARBA" id="ARBA00010652"/>
    </source>
</evidence>
<accession>A0A7I9XYL1</accession>
<gene>
    <name evidence="4" type="primary">PPE43_1</name>
    <name evidence="4" type="ORF">MBOT_22740</name>
</gene>
<protein>
    <submittedName>
        <fullName evidence="4">PPE family protein PPE43</fullName>
    </submittedName>
</protein>
<reference evidence="4 5" key="1">
    <citation type="journal article" date="2019" name="Emerg. Microbes Infect.">
        <title>Comprehensive subspecies identification of 175 nontuberculous mycobacteria species based on 7547 genomic profiles.</title>
        <authorList>
            <person name="Matsumoto Y."/>
            <person name="Kinjo T."/>
            <person name="Motooka D."/>
            <person name="Nabeya D."/>
            <person name="Jung N."/>
            <person name="Uechi K."/>
            <person name="Horii T."/>
            <person name="Iida T."/>
            <person name="Fujita J."/>
            <person name="Nakamura S."/>
        </authorList>
    </citation>
    <scope>NUCLEOTIDE SEQUENCE [LARGE SCALE GENOMIC DNA]</scope>
    <source>
        <strain evidence="4 5">JCM 17322</strain>
    </source>
</reference>
<evidence type="ECO:0000313" key="5">
    <source>
        <dbReference type="Proteomes" id="UP000465361"/>
    </source>
</evidence>
<comment type="caution">
    <text evidence="4">The sequence shown here is derived from an EMBL/GenBank/DDBJ whole genome shotgun (WGS) entry which is preliminary data.</text>
</comment>
<evidence type="ECO:0000259" key="2">
    <source>
        <dbReference type="Pfam" id="PF00823"/>
    </source>
</evidence>
<dbReference type="InterPro" id="IPR022171">
    <property type="entry name" value="PPE_C"/>
</dbReference>
<dbReference type="Pfam" id="PF12484">
    <property type="entry name" value="PPE-SVP"/>
    <property type="match status" value="1"/>
</dbReference>
<dbReference type="EMBL" id="BLKW01000004">
    <property type="protein sequence ID" value="GFG74909.1"/>
    <property type="molecule type" value="Genomic_DNA"/>
</dbReference>
<feature type="domain" description="PPE family C-terminal" evidence="3">
    <location>
        <begin position="317"/>
        <end position="396"/>
    </location>
</feature>
<evidence type="ECO:0000259" key="3">
    <source>
        <dbReference type="Pfam" id="PF12484"/>
    </source>
</evidence>
<evidence type="ECO:0000313" key="4">
    <source>
        <dbReference type="EMBL" id="GFG74909.1"/>
    </source>
</evidence>
<sequence length="400" mass="38931">MDFAALPPEVNSALIYSGPGSGPLMAAASAWTSLADELATAADSYQSVLAELSGEEWLGPASTSMATAAAPYIAWMTSTAAQVQHAAGQAAASAAAYESAFAMTVPPAVIAANRAQLAALVATNFLGQNTPAIAATEAQYGEMWAQDAAAMYGYAASSAAAGKLTPLTSPNHVTNPAGLAGQAAAVTHAAASATSNQTGLIGLISELPSAVESLASPLASAVESSPIGAMANAINNFLGIPFVSNVIYNVGVTLAWNVAMMTATFPLLGHFIAAAPAGFTVSDVTPLDGAGLSGGMVLASAAGPAGAAGFVDSPVLAAMGSAPALGGLSVPASWSAAAPGGTGAVTLAGTGWTAAADEGTSVAGVPAGMSSPPSAGRGGFGFGTPRYGFKPTIMPKKVLV</sequence>
<feature type="domain" description="PPE" evidence="2">
    <location>
        <begin position="2"/>
        <end position="165"/>
    </location>
</feature>
<dbReference type="InterPro" id="IPR000030">
    <property type="entry name" value="PPE_dom"/>
</dbReference>
<dbReference type="RefSeq" id="WP_163757290.1">
    <property type="nucleotide sequence ID" value="NZ_BLKW01000004.1"/>
</dbReference>
<dbReference type="GO" id="GO:0052572">
    <property type="term" value="P:response to host immune response"/>
    <property type="evidence" value="ECO:0007669"/>
    <property type="project" value="TreeGrafter"/>
</dbReference>
<dbReference type="SUPFAM" id="SSF140459">
    <property type="entry name" value="PE/PPE dimer-like"/>
    <property type="match status" value="1"/>
</dbReference>
<dbReference type="Pfam" id="PF00823">
    <property type="entry name" value="PPE"/>
    <property type="match status" value="1"/>
</dbReference>
<organism evidence="4 5">
    <name type="scientific">Mycobacterium botniense</name>
    <dbReference type="NCBI Taxonomy" id="84962"/>
    <lineage>
        <taxon>Bacteria</taxon>
        <taxon>Bacillati</taxon>
        <taxon>Actinomycetota</taxon>
        <taxon>Actinomycetes</taxon>
        <taxon>Mycobacteriales</taxon>
        <taxon>Mycobacteriaceae</taxon>
        <taxon>Mycobacterium</taxon>
    </lineage>
</organism>
<dbReference type="Gene3D" id="1.20.1260.20">
    <property type="entry name" value="PPE superfamily"/>
    <property type="match status" value="1"/>
</dbReference>
<dbReference type="InterPro" id="IPR038332">
    <property type="entry name" value="PPE_sf"/>
</dbReference>
<dbReference type="FunFam" id="1.20.1260.20:FF:000001">
    <property type="entry name" value="PPE family protein PPE41"/>
    <property type="match status" value="1"/>
</dbReference>
<proteinExistence type="inferred from homology"/>
<name>A0A7I9XYL1_9MYCO</name>
<dbReference type="PANTHER" id="PTHR46766">
    <property type="entry name" value="GLUTAMINE-RICH PROTEIN 2"/>
    <property type="match status" value="1"/>
</dbReference>